<name>A0ABN9WC71_9DINO</name>
<accession>A0ABN9WC71</accession>
<gene>
    <name evidence="1" type="ORF">PCOR1329_LOCUS65079</name>
</gene>
<proteinExistence type="predicted"/>
<comment type="caution">
    <text evidence="1">The sequence shown here is derived from an EMBL/GenBank/DDBJ whole genome shotgun (WGS) entry which is preliminary data.</text>
</comment>
<organism evidence="1 2">
    <name type="scientific">Prorocentrum cordatum</name>
    <dbReference type="NCBI Taxonomy" id="2364126"/>
    <lineage>
        <taxon>Eukaryota</taxon>
        <taxon>Sar</taxon>
        <taxon>Alveolata</taxon>
        <taxon>Dinophyceae</taxon>
        <taxon>Prorocentrales</taxon>
        <taxon>Prorocentraceae</taxon>
        <taxon>Prorocentrum</taxon>
    </lineage>
</organism>
<reference evidence="1" key="1">
    <citation type="submission" date="2023-10" db="EMBL/GenBank/DDBJ databases">
        <authorList>
            <person name="Chen Y."/>
            <person name="Shah S."/>
            <person name="Dougan E. K."/>
            <person name="Thang M."/>
            <person name="Chan C."/>
        </authorList>
    </citation>
    <scope>NUCLEOTIDE SEQUENCE [LARGE SCALE GENOMIC DNA]</scope>
</reference>
<dbReference type="Proteomes" id="UP001189429">
    <property type="component" value="Unassembled WGS sequence"/>
</dbReference>
<protein>
    <submittedName>
        <fullName evidence="1">Uncharacterized protein</fullName>
    </submittedName>
</protein>
<evidence type="ECO:0000313" key="1">
    <source>
        <dbReference type="EMBL" id="CAK0882628.1"/>
    </source>
</evidence>
<evidence type="ECO:0000313" key="2">
    <source>
        <dbReference type="Proteomes" id="UP001189429"/>
    </source>
</evidence>
<keyword evidence="2" id="KW-1185">Reference proteome</keyword>
<dbReference type="EMBL" id="CAUYUJ010018316">
    <property type="protein sequence ID" value="CAK0882628.1"/>
    <property type="molecule type" value="Genomic_DNA"/>
</dbReference>
<sequence>MATQAKKDLLMSDTGTEPDKLVKNMHGLIEQGYTVHFCGVFAAPREIIARGVAREVGEGKRYNRSEKKLCQTFDAFAPAARAANGKFCIVRNSSGRSPEVYMEGRGGAEISFSLEQGLAWAGPEPAAEAT</sequence>